<dbReference type="AlphaFoldDB" id="A0A2Z5G3J3"/>
<organism evidence="1 2">
    <name type="scientific">Acidisarcina polymorpha</name>
    <dbReference type="NCBI Taxonomy" id="2211140"/>
    <lineage>
        <taxon>Bacteria</taxon>
        <taxon>Pseudomonadati</taxon>
        <taxon>Acidobacteriota</taxon>
        <taxon>Terriglobia</taxon>
        <taxon>Terriglobales</taxon>
        <taxon>Acidobacteriaceae</taxon>
        <taxon>Acidisarcina</taxon>
    </lineage>
</organism>
<dbReference type="EMBL" id="CP030840">
    <property type="protein sequence ID" value="AXC13096.1"/>
    <property type="molecule type" value="Genomic_DNA"/>
</dbReference>
<evidence type="ECO:0000313" key="2">
    <source>
        <dbReference type="Proteomes" id="UP000253606"/>
    </source>
</evidence>
<reference evidence="1 2" key="1">
    <citation type="journal article" date="2018" name="Front. Microbiol.">
        <title>Hydrolytic Capabilities as a Key to Environmental Success: Chitinolytic and Cellulolytic Acidobacteria From Acidic Sub-arctic Soils and Boreal Peatlands.</title>
        <authorList>
            <person name="Belova S.E."/>
            <person name="Ravin N.V."/>
            <person name="Pankratov T.A."/>
            <person name="Rakitin A.L."/>
            <person name="Ivanova A.A."/>
            <person name="Beletsky A.V."/>
            <person name="Mardanov A.V."/>
            <person name="Sinninghe Damste J.S."/>
            <person name="Dedysh S.N."/>
        </authorList>
    </citation>
    <scope>NUCLEOTIDE SEQUENCE [LARGE SCALE GENOMIC DNA]</scope>
    <source>
        <strain evidence="1 2">SBC82</strain>
    </source>
</reference>
<dbReference type="KEGG" id="abas:ACPOL_3817"/>
<sequence>MFYVPSFCVPDADYALWTSLMLGLLIPKNNFFICDSMKGFICAVVG</sequence>
<keyword evidence="2" id="KW-1185">Reference proteome</keyword>
<protein>
    <submittedName>
        <fullName evidence="1">Uncharacterized protein</fullName>
    </submittedName>
</protein>
<dbReference type="Proteomes" id="UP000253606">
    <property type="component" value="Chromosome"/>
</dbReference>
<evidence type="ECO:0000313" key="1">
    <source>
        <dbReference type="EMBL" id="AXC13096.1"/>
    </source>
</evidence>
<proteinExistence type="predicted"/>
<accession>A0A2Z5G3J3</accession>
<gene>
    <name evidence="1" type="ORF">ACPOL_3817</name>
</gene>
<name>A0A2Z5G3J3_9BACT</name>